<keyword evidence="7 9" id="KW-1133">Transmembrane helix</keyword>
<evidence type="ECO:0000256" key="8">
    <source>
        <dbReference type="ARBA" id="ARBA00023136"/>
    </source>
</evidence>
<evidence type="ECO:0000256" key="4">
    <source>
        <dbReference type="ARBA" id="ARBA00022475"/>
    </source>
</evidence>
<dbReference type="PIRSF" id="PIRSF004539">
    <property type="entry name" value="C4-dicrbxl_trns"/>
    <property type="match status" value="1"/>
</dbReference>
<evidence type="ECO:0000256" key="1">
    <source>
        <dbReference type="ARBA" id="ARBA00004429"/>
    </source>
</evidence>
<feature type="transmembrane region" description="Helical" evidence="9">
    <location>
        <begin position="131"/>
        <end position="157"/>
    </location>
</feature>
<feature type="transmembrane region" description="Helical" evidence="9">
    <location>
        <begin position="233"/>
        <end position="253"/>
    </location>
</feature>
<keyword evidence="8 9" id="KW-0472">Membrane</keyword>
<feature type="transmembrane region" description="Helical" evidence="9">
    <location>
        <begin position="47"/>
        <end position="68"/>
    </location>
</feature>
<dbReference type="NCBIfam" id="NF006927">
    <property type="entry name" value="PRK09412.1"/>
    <property type="match status" value="1"/>
</dbReference>
<dbReference type="GO" id="GO:0015556">
    <property type="term" value="F:C4-dicarboxylate transmembrane transporter activity"/>
    <property type="evidence" value="ECO:0007669"/>
    <property type="project" value="InterPro"/>
</dbReference>
<dbReference type="KEGG" id="cbae:COR50_13900"/>
<dbReference type="EMBL" id="CP023777">
    <property type="protein sequence ID" value="ATL48168.1"/>
    <property type="molecule type" value="Genomic_DNA"/>
</dbReference>
<feature type="transmembrane region" description="Helical" evidence="9">
    <location>
        <begin position="307"/>
        <end position="326"/>
    </location>
</feature>
<evidence type="ECO:0000256" key="3">
    <source>
        <dbReference type="ARBA" id="ARBA00022448"/>
    </source>
</evidence>
<feature type="transmembrane region" description="Helical" evidence="9">
    <location>
        <begin position="375"/>
        <end position="393"/>
    </location>
</feature>
<sequence>MIWLQFAILIVAILIGSRMKGIGLGVMGMIGMLLFTLGFHLEPADPPVEVILIILCVVSTAAALQAAGGMDYLVNLAAKLLRKNPKQVVFFAPLATYSFTLFAGTSHINYSILPIIAEVATKSRIRPERPLSIAVIASHIALTASPVSAATATMLALMKDYANFQLSDIIKVCIPATMIGIFIGILSVLKMGKDLDKDPVFLEKMKDPEFAKNLDAKQHTDPLPLKPGAKLSVLLFGLGVITIILLGSFPGLMPNFSGNENFSPNLVVGVDGNIRMAAMIQMVMLSVLALIILLTKTPAVEVAKASLFSSGAQAAISVLGVVWMSATFMAANEAMIEHALADVVQAHPWAFSFALFALCALLFSQAATTRAMMPLGISLGIAPAHLVAMFPAANGDFFLPGYPTLLAAIEFDRTGSTRIGKYLFNHSFMRPGLVSVASTVAAGFALSAILL</sequence>
<reference evidence="10 11" key="1">
    <citation type="submission" date="2017-10" db="EMBL/GenBank/DDBJ databases">
        <title>Paenichitinophaga pekingensis gen. nov., sp. nov., isolated from activated sludge.</title>
        <authorList>
            <person name="Jin D."/>
            <person name="Kong X."/>
            <person name="Deng Y."/>
            <person name="Bai Z."/>
        </authorList>
    </citation>
    <scope>NUCLEOTIDE SEQUENCE [LARGE SCALE GENOMIC DNA]</scope>
    <source>
        <strain evidence="10 11">13</strain>
    </source>
</reference>
<feature type="transmembrane region" description="Helical" evidence="9">
    <location>
        <begin position="273"/>
        <end position="295"/>
    </location>
</feature>
<accession>A0A291QW22</accession>
<evidence type="ECO:0000256" key="5">
    <source>
        <dbReference type="ARBA" id="ARBA00022519"/>
    </source>
</evidence>
<evidence type="ECO:0000256" key="2">
    <source>
        <dbReference type="ARBA" id="ARBA00006413"/>
    </source>
</evidence>
<feature type="transmembrane region" description="Helical" evidence="9">
    <location>
        <begin position="169"/>
        <end position="189"/>
    </location>
</feature>
<comment type="subcellular location">
    <subcellularLocation>
        <location evidence="1">Cell inner membrane</location>
        <topology evidence="1">Multi-pass membrane protein</topology>
    </subcellularLocation>
</comment>
<keyword evidence="11" id="KW-1185">Reference proteome</keyword>
<dbReference type="RefSeq" id="WP_098194545.1">
    <property type="nucleotide sequence ID" value="NZ_CP023777.1"/>
</dbReference>
<dbReference type="PANTHER" id="PTHR36106:SF1">
    <property type="entry name" value="ANAEROBIC C4-DICARBOXYLATE TRANSPORTER DCUB"/>
    <property type="match status" value="1"/>
</dbReference>
<dbReference type="Pfam" id="PF03605">
    <property type="entry name" value="DcuA_DcuB"/>
    <property type="match status" value="1"/>
</dbReference>
<keyword evidence="3" id="KW-0813">Transport</keyword>
<gene>
    <name evidence="10" type="ORF">COR50_13900</name>
</gene>
<dbReference type="AlphaFoldDB" id="A0A291QW22"/>
<feature type="transmembrane region" description="Helical" evidence="9">
    <location>
        <begin position="6"/>
        <end position="35"/>
    </location>
</feature>
<dbReference type="GO" id="GO:0005886">
    <property type="term" value="C:plasma membrane"/>
    <property type="evidence" value="ECO:0007669"/>
    <property type="project" value="UniProtKB-SubCell"/>
</dbReference>
<dbReference type="InterPro" id="IPR004668">
    <property type="entry name" value="Anaer_Dcu_memb_transpt"/>
</dbReference>
<feature type="transmembrane region" description="Helical" evidence="9">
    <location>
        <begin position="346"/>
        <end position="363"/>
    </location>
</feature>
<organism evidence="10 11">
    <name type="scientific">Chitinophaga caeni</name>
    <dbReference type="NCBI Taxonomy" id="2029983"/>
    <lineage>
        <taxon>Bacteria</taxon>
        <taxon>Pseudomonadati</taxon>
        <taxon>Bacteroidota</taxon>
        <taxon>Chitinophagia</taxon>
        <taxon>Chitinophagales</taxon>
        <taxon>Chitinophagaceae</taxon>
        <taxon>Chitinophaga</taxon>
    </lineage>
</organism>
<evidence type="ECO:0000256" key="9">
    <source>
        <dbReference type="SAM" id="Phobius"/>
    </source>
</evidence>
<comment type="similarity">
    <text evidence="2">Belongs to the DcuA/DcuB transporter (TC 2.A.13.1) family.</text>
</comment>
<protein>
    <submittedName>
        <fullName evidence="10">C4-dicarboxylate ABC transporter</fullName>
    </submittedName>
</protein>
<dbReference type="NCBIfam" id="NF009136">
    <property type="entry name" value="PRK12489.1"/>
    <property type="match status" value="1"/>
</dbReference>
<dbReference type="NCBIfam" id="TIGR00770">
    <property type="entry name" value="Dcu"/>
    <property type="match status" value="1"/>
</dbReference>
<evidence type="ECO:0000256" key="7">
    <source>
        <dbReference type="ARBA" id="ARBA00022989"/>
    </source>
</evidence>
<name>A0A291QW22_9BACT</name>
<dbReference type="Proteomes" id="UP000220133">
    <property type="component" value="Chromosome"/>
</dbReference>
<evidence type="ECO:0000313" key="10">
    <source>
        <dbReference type="EMBL" id="ATL48168.1"/>
    </source>
</evidence>
<keyword evidence="6 9" id="KW-0812">Transmembrane</keyword>
<evidence type="ECO:0000313" key="11">
    <source>
        <dbReference type="Proteomes" id="UP000220133"/>
    </source>
</evidence>
<keyword evidence="5" id="KW-0997">Cell inner membrane</keyword>
<feature type="transmembrane region" description="Helical" evidence="9">
    <location>
        <begin position="432"/>
        <end position="450"/>
    </location>
</feature>
<dbReference type="PANTHER" id="PTHR36106">
    <property type="entry name" value="ANAEROBIC C4-DICARBOXYLATE TRANSPORTER DCUB"/>
    <property type="match status" value="1"/>
</dbReference>
<keyword evidence="4" id="KW-1003">Cell membrane</keyword>
<evidence type="ECO:0000256" key="6">
    <source>
        <dbReference type="ARBA" id="ARBA00022692"/>
    </source>
</evidence>
<dbReference type="OrthoDB" id="9770910at2"/>
<proteinExistence type="inferred from homology"/>